<comment type="caution">
    <text evidence="2">The sequence shown here is derived from an EMBL/GenBank/DDBJ whole genome shotgun (WGS) entry which is preliminary data.</text>
</comment>
<keyword evidence="3" id="KW-1185">Reference proteome</keyword>
<evidence type="ECO:0000313" key="3">
    <source>
        <dbReference type="Proteomes" id="UP000027153"/>
    </source>
</evidence>
<gene>
    <name evidence="2" type="ORF">ANME2D_00707</name>
</gene>
<evidence type="ECO:0000256" key="1">
    <source>
        <dbReference type="SAM" id="MobiDB-lite"/>
    </source>
</evidence>
<dbReference type="EMBL" id="JMIY01000001">
    <property type="protein sequence ID" value="KCZ73635.1"/>
    <property type="molecule type" value="Genomic_DNA"/>
</dbReference>
<evidence type="ECO:0000313" key="2">
    <source>
        <dbReference type="EMBL" id="KCZ73635.1"/>
    </source>
</evidence>
<sequence>MSDLALGEDLPVFEVPLFDDQHAPLDPHPTRGAPLRQWYPRQLKEVTILARTKSTGHIRIIEEVRSADAQYSLLMHYYKVIGMVEVSKRRPPMTIEEEVTAYNLFQSGASIQEVAARLDKNISTIWRLAPGEPTRKYHHLHRCQIEEIDRLYGMKTPPKEIARVLNLPYRTVTYHLYEKKRHHLHTHQKQEIDRLHRMRTPLEKIARVLNLPRKTVECYLLERNGKELEEGRGKPPLLPGAGIAGGKTN</sequence>
<protein>
    <submittedName>
        <fullName evidence="2">Uncharacterized protein</fullName>
    </submittedName>
</protein>
<dbReference type="Proteomes" id="UP000027153">
    <property type="component" value="Unassembled WGS sequence"/>
</dbReference>
<name>A0A062VEL0_9EURY</name>
<dbReference type="RefSeq" id="WP_048089118.1">
    <property type="nucleotide sequence ID" value="NZ_JMIY01000001.1"/>
</dbReference>
<accession>A0A062VEL0</accession>
<proteinExistence type="predicted"/>
<reference evidence="2 3" key="1">
    <citation type="journal article" date="2013" name="Nature">
        <title>Anaerobic oxidation of methane coupled to nitrate reduction in a novel archaeal lineage.</title>
        <authorList>
            <person name="Haroon M.F."/>
            <person name="Hu S."/>
            <person name="Shi Y."/>
            <person name="Imelfort M."/>
            <person name="Keller J."/>
            <person name="Hugenholtz P."/>
            <person name="Yuan Z."/>
            <person name="Tyson G.W."/>
        </authorList>
    </citation>
    <scope>NUCLEOTIDE SEQUENCE [LARGE SCALE GENOMIC DNA]</scope>
    <source>
        <strain evidence="2 3">ANME-2d</strain>
    </source>
</reference>
<organism evidence="2 3">
    <name type="scientific">Candidatus Methanoperedens nitratireducens</name>
    <dbReference type="NCBI Taxonomy" id="1392998"/>
    <lineage>
        <taxon>Archaea</taxon>
        <taxon>Methanobacteriati</taxon>
        <taxon>Methanobacteriota</taxon>
        <taxon>Stenosarchaea group</taxon>
        <taxon>Methanomicrobia</taxon>
        <taxon>Methanosarcinales</taxon>
        <taxon>ANME-2 cluster</taxon>
        <taxon>Candidatus Methanoperedentaceae</taxon>
        <taxon>Candidatus Methanoperedens</taxon>
    </lineage>
</organism>
<feature type="region of interest" description="Disordered" evidence="1">
    <location>
        <begin position="229"/>
        <end position="249"/>
    </location>
</feature>
<dbReference type="AlphaFoldDB" id="A0A062VEL0"/>